<feature type="transmembrane region" description="Helical" evidence="1">
    <location>
        <begin position="365"/>
        <end position="389"/>
    </location>
</feature>
<feature type="transmembrane region" description="Helical" evidence="1">
    <location>
        <begin position="730"/>
        <end position="751"/>
    </location>
</feature>
<feature type="transmembrane region" description="Helical" evidence="1">
    <location>
        <begin position="473"/>
        <end position="489"/>
    </location>
</feature>
<protein>
    <submittedName>
        <fullName evidence="2">Uncharacterized protein</fullName>
    </submittedName>
</protein>
<dbReference type="Proteomes" id="UP000596130">
    <property type="component" value="Chromosome"/>
</dbReference>
<keyword evidence="1" id="KW-0472">Membrane</keyword>
<feature type="transmembrane region" description="Helical" evidence="1">
    <location>
        <begin position="410"/>
        <end position="432"/>
    </location>
</feature>
<evidence type="ECO:0000256" key="1">
    <source>
        <dbReference type="SAM" id="Phobius"/>
    </source>
</evidence>
<keyword evidence="1" id="KW-1133">Transmembrane helix</keyword>
<proteinExistence type="predicted"/>
<feature type="transmembrane region" description="Helical" evidence="1">
    <location>
        <begin position="657"/>
        <end position="677"/>
    </location>
</feature>
<sequence>MMLVVVCAVLWPAPARAEEKPVDGWCATAGLDKAEASASIRLRHGGRDHTKVTARLTVHVPSSWKLAPSLLLAEDSGGYRRAMGCLTRSDESQHRWWGEWRPRGSPRVTSEKGGHLVRFDTFSWIDEHEGWFALGPWRIERGTAHWRLRFTPAPGLHRVNWTRITVDPGEPGAESARPKPVAAEGATGLVWRPKGERKPPDVTVRLKPGWQRSFAAQDDRFLFANLSSGGNLAWTGIVSGLLLVAAFRLRRRAGAGATEAASARTLSDWAWISAGVVLVFDGDTVLLRWLYALGDEDLWIGREPRIALAAAVCAAVPLLAFGRQGRYITGAGAVLAAPVLAVACQPDLFGLPDDLDISGGTPEGAFFSLLTAAFCAQTLTFLGFTAAAWRLAGEGGLIPPGRAGTPRALLLRYAGPLALGVTAAVGACYTLATERNWQRVSWLSLRGEPAYGLGHRGELRSHLTWYTVNGQNWWLPVWVLTGLALYAVLRATGDRSAESPLAEPADRRVFLLFFPVVVGMSLGLFANNALLSPLWIFINTAALRLAASAGASRAVLGRGLDASGERLGLSVTAARRADILGRARRYREIHAKMRRLDQGQSDDDILQRRLLEQEIRGLHAWTGAGGGADRLPPQVSVVDVALSMGPRDTWWDNGRRAARFAFFVGLPASGLVVWSGWVRGDNWRASTYFGFGLPDAVSGFLAWQVCWAGAGFVLGALWRCLPGRRGPVRALPVAAAFALPAGVDALGNLYLDQGYGDVGLCVVAMLFVLTVTGIALDLDIFQDERRFWQSRFGLLLSVYQMRYFSLQLAYLVAQAVAMLTLWQFFTDTGGGPPPKEFESGGGGGGK</sequence>
<evidence type="ECO:0000313" key="3">
    <source>
        <dbReference type="Proteomes" id="UP000596130"/>
    </source>
</evidence>
<feature type="transmembrane region" description="Helical" evidence="1">
    <location>
        <begin position="757"/>
        <end position="781"/>
    </location>
</feature>
<gene>
    <name evidence="2" type="ORF">I8755_29840</name>
</gene>
<feature type="transmembrane region" description="Helical" evidence="1">
    <location>
        <begin position="328"/>
        <end position="345"/>
    </location>
</feature>
<keyword evidence="1" id="KW-0812">Transmembrane</keyword>
<dbReference type="RefSeq" id="WP_198503996.1">
    <property type="nucleotide sequence ID" value="NZ_CP065959.1"/>
</dbReference>
<feature type="transmembrane region" description="Helical" evidence="1">
    <location>
        <begin position="697"/>
        <end position="718"/>
    </location>
</feature>
<dbReference type="Pfam" id="PF19683">
    <property type="entry name" value="DUF6185"/>
    <property type="match status" value="1"/>
</dbReference>
<feature type="transmembrane region" description="Helical" evidence="1">
    <location>
        <begin position="269"/>
        <end position="292"/>
    </location>
</feature>
<feature type="transmembrane region" description="Helical" evidence="1">
    <location>
        <begin position="232"/>
        <end position="249"/>
    </location>
</feature>
<evidence type="ECO:0000313" key="2">
    <source>
        <dbReference type="EMBL" id="QQC92133.1"/>
    </source>
</evidence>
<feature type="transmembrane region" description="Helical" evidence="1">
    <location>
        <begin position="536"/>
        <end position="556"/>
    </location>
</feature>
<organism evidence="2 3">
    <name type="scientific">Streptomyces alfalfae</name>
    <dbReference type="NCBI Taxonomy" id="1642299"/>
    <lineage>
        <taxon>Bacteria</taxon>
        <taxon>Bacillati</taxon>
        <taxon>Actinomycetota</taxon>
        <taxon>Actinomycetes</taxon>
        <taxon>Kitasatosporales</taxon>
        <taxon>Streptomycetaceae</taxon>
        <taxon>Streptomyces</taxon>
    </lineage>
</organism>
<dbReference type="EMBL" id="CP065959">
    <property type="protein sequence ID" value="QQC92133.1"/>
    <property type="molecule type" value="Genomic_DNA"/>
</dbReference>
<dbReference type="AlphaFoldDB" id="A0A7T4U0T5"/>
<dbReference type="InterPro" id="IPR046176">
    <property type="entry name" value="DUF6185"/>
</dbReference>
<feature type="transmembrane region" description="Helical" evidence="1">
    <location>
        <begin position="304"/>
        <end position="321"/>
    </location>
</feature>
<accession>A0A7T4U0T5</accession>
<feature type="transmembrane region" description="Helical" evidence="1">
    <location>
        <begin position="802"/>
        <end position="825"/>
    </location>
</feature>
<reference evidence="2 3" key="1">
    <citation type="submission" date="2020-12" db="EMBL/GenBank/DDBJ databases">
        <title>Identification and biosynthesis of polyene macrolides produced by Streptomyces alfalfae Men-myco-93-63.</title>
        <authorList>
            <person name="Liu D."/>
            <person name="Li Y."/>
            <person name="Liu L."/>
            <person name="Han X."/>
            <person name="Shen F."/>
        </authorList>
    </citation>
    <scope>NUCLEOTIDE SEQUENCE [LARGE SCALE GENOMIC DNA]</scope>
    <source>
        <strain evidence="2 3">Men-myco-93-63</strain>
    </source>
</reference>
<feature type="transmembrane region" description="Helical" evidence="1">
    <location>
        <begin position="509"/>
        <end position="530"/>
    </location>
</feature>
<name>A0A7T4U0T5_9ACTN</name>